<proteinExistence type="predicted"/>
<evidence type="ECO:0000256" key="4">
    <source>
        <dbReference type="ARBA" id="ARBA00022884"/>
    </source>
</evidence>
<reference evidence="6 7" key="1">
    <citation type="journal article" date="2014" name="Genome Announc.">
        <title>Draft genome sequences of eight enterohepatic helicobacter species isolated from both laboratory and wild rodents.</title>
        <authorList>
            <person name="Sheh A."/>
            <person name="Shen Z."/>
            <person name="Fox J.G."/>
        </authorList>
    </citation>
    <scope>NUCLEOTIDE SEQUENCE [LARGE SCALE GENOMIC DNA]</scope>
    <source>
        <strain evidence="6 7">MIT 97-6194</strain>
    </source>
</reference>
<keyword evidence="3" id="KW-0949">S-adenosyl-L-methionine</keyword>
<dbReference type="EMBL" id="JRMP02000003">
    <property type="protein sequence ID" value="TLD95368.1"/>
    <property type="molecule type" value="Genomic_DNA"/>
</dbReference>
<dbReference type="EMBL" id="QBIU01000002">
    <property type="protein sequence ID" value="MWV70402.1"/>
    <property type="molecule type" value="Genomic_DNA"/>
</dbReference>
<dbReference type="Gene3D" id="3.40.50.150">
    <property type="entry name" value="Vaccinia Virus protein VP39"/>
    <property type="match status" value="1"/>
</dbReference>
<evidence type="ECO:0000313" key="6">
    <source>
        <dbReference type="EMBL" id="TLD95368.1"/>
    </source>
</evidence>
<dbReference type="Proteomes" id="UP000029714">
    <property type="component" value="Unassembled WGS sequence"/>
</dbReference>
<name>A0A347VU00_9HELI</name>
<dbReference type="InterPro" id="IPR029063">
    <property type="entry name" value="SAM-dependent_MTases_sf"/>
</dbReference>
<keyword evidence="7" id="KW-1185">Reference proteome</keyword>
<dbReference type="GO" id="GO:0003723">
    <property type="term" value="F:RNA binding"/>
    <property type="evidence" value="ECO:0007669"/>
    <property type="project" value="UniProtKB-KW"/>
</dbReference>
<reference evidence="6" key="3">
    <citation type="submission" date="2018-04" db="EMBL/GenBank/DDBJ databases">
        <authorList>
            <person name="Sheh A."/>
            <person name="Shen Z."/>
            <person name="Mannion A.J."/>
            <person name="Fox J.G."/>
        </authorList>
    </citation>
    <scope>NUCLEOTIDE SEQUENCE</scope>
    <source>
        <strain evidence="6">MIT 97-6194</strain>
    </source>
</reference>
<comment type="caution">
    <text evidence="6">The sequence shown here is derived from an EMBL/GenBank/DDBJ whole genome shotgun (WGS) entry which is preliminary data.</text>
</comment>
<organism evidence="6 7">
    <name type="scientific">Helicobacter saguini</name>
    <dbReference type="NCBI Taxonomy" id="1548018"/>
    <lineage>
        <taxon>Bacteria</taxon>
        <taxon>Pseudomonadati</taxon>
        <taxon>Campylobacterota</taxon>
        <taxon>Epsilonproteobacteria</taxon>
        <taxon>Campylobacterales</taxon>
        <taxon>Helicobacteraceae</taxon>
        <taxon>Helicobacter</taxon>
    </lineage>
</organism>
<dbReference type="Proteomes" id="UP000477070">
    <property type="component" value="Unassembled WGS sequence"/>
</dbReference>
<gene>
    <name evidence="5" type="ORF">DCO61_10450</name>
    <name evidence="6" type="ORF">LS64_003095</name>
</gene>
<dbReference type="Pfam" id="PF00398">
    <property type="entry name" value="RrnaAD"/>
    <property type="match status" value="1"/>
</dbReference>
<reference evidence="5 8" key="4">
    <citation type="submission" date="2019-12" db="EMBL/GenBank/DDBJ databases">
        <title>Multi-Generational Helicobacter saguini Isolates.</title>
        <authorList>
            <person name="Mannion A."/>
            <person name="Shen Z."/>
            <person name="Fox J.G."/>
        </authorList>
    </citation>
    <scope>NUCLEOTIDE SEQUENCE [LARGE SCALE GENOMIC DNA]</scope>
    <source>
        <strain evidence="5">16-048</strain>
        <strain evidence="8">16-048 (F4)</strain>
    </source>
</reference>
<dbReference type="AlphaFoldDB" id="A0A347VU00"/>
<keyword evidence="2 6" id="KW-0808">Transferase</keyword>
<dbReference type="SUPFAM" id="SSF53335">
    <property type="entry name" value="S-adenosyl-L-methionine-dependent methyltransferases"/>
    <property type="match status" value="1"/>
</dbReference>
<keyword evidence="4" id="KW-0694">RNA-binding</keyword>
<sequence>MTNKQALEFFKDLASRDSSKDSVKLGAKSDFTNFDVAFLCDKILSLDSNILELGSGTGLVTNKIYDKVKSIVALEKFSEFSRHIIKDSKVKIINEDIFDFNIESRFDAILAFGFMHYFNESEAKIIYKKCFKWLKSSGKLVVKNQFGLKQDVTIEEFSKEQNREYYSQYRLLDKEMQILKYIGFKDIKSVDIYPKECNRWDNTHFYALIAQKP</sequence>
<evidence type="ECO:0000256" key="2">
    <source>
        <dbReference type="ARBA" id="ARBA00022679"/>
    </source>
</evidence>
<dbReference type="GO" id="GO:0008168">
    <property type="term" value="F:methyltransferase activity"/>
    <property type="evidence" value="ECO:0007669"/>
    <property type="project" value="UniProtKB-KW"/>
</dbReference>
<dbReference type="GO" id="GO:0032259">
    <property type="term" value="P:methylation"/>
    <property type="evidence" value="ECO:0007669"/>
    <property type="project" value="UniProtKB-KW"/>
</dbReference>
<accession>A0A347VU00</accession>
<dbReference type="OrthoDB" id="465705at2"/>
<dbReference type="CDD" id="cd02440">
    <property type="entry name" value="AdoMet_MTases"/>
    <property type="match status" value="1"/>
</dbReference>
<protein>
    <submittedName>
        <fullName evidence="6">Class I SAM-dependent methyltransferase</fullName>
    </submittedName>
    <submittedName>
        <fullName evidence="5">Methyltransferase domain-containing protein</fullName>
    </submittedName>
</protein>
<dbReference type="InterPro" id="IPR001737">
    <property type="entry name" value="KsgA/Erm"/>
</dbReference>
<evidence type="ECO:0000313" key="8">
    <source>
        <dbReference type="Proteomes" id="UP000477070"/>
    </source>
</evidence>
<evidence type="ECO:0000313" key="7">
    <source>
        <dbReference type="Proteomes" id="UP000029714"/>
    </source>
</evidence>
<evidence type="ECO:0000313" key="5">
    <source>
        <dbReference type="EMBL" id="MWV70402.1"/>
    </source>
</evidence>
<evidence type="ECO:0000256" key="1">
    <source>
        <dbReference type="ARBA" id="ARBA00022603"/>
    </source>
</evidence>
<reference evidence="6 7" key="2">
    <citation type="journal article" date="2016" name="Infect. Immun.">
        <title>Helicobacter saguini, a Novel Helicobacter Isolated from Cotton-Top Tamarins with Ulcerative Colitis, Has Proinflammatory Properties and Induces Typhlocolitis and Dysplasia in Gnotobiotic IL-10-/- Mice.</title>
        <authorList>
            <person name="Shen Z."/>
            <person name="Mannion A."/>
            <person name="Whary M.T."/>
            <person name="Muthupalani S."/>
            <person name="Sheh A."/>
            <person name="Feng Y."/>
            <person name="Gong G."/>
            <person name="Vandamme P."/>
            <person name="Holcombe H.R."/>
            <person name="Paster B.J."/>
            <person name="Fox J.G."/>
        </authorList>
    </citation>
    <scope>NUCLEOTIDE SEQUENCE [LARGE SCALE GENOMIC DNA]</scope>
    <source>
        <strain evidence="6 7">MIT 97-6194</strain>
    </source>
</reference>
<evidence type="ECO:0000256" key="3">
    <source>
        <dbReference type="ARBA" id="ARBA00022691"/>
    </source>
</evidence>
<keyword evidence="1 6" id="KW-0489">Methyltransferase</keyword>